<dbReference type="GO" id="GO:0070006">
    <property type="term" value="F:metalloaminopeptidase activity"/>
    <property type="evidence" value="ECO:0007669"/>
    <property type="project" value="InterPro"/>
</dbReference>
<evidence type="ECO:0000256" key="5">
    <source>
        <dbReference type="ARBA" id="ARBA00023211"/>
    </source>
</evidence>
<dbReference type="Gene3D" id="3.40.350.10">
    <property type="entry name" value="Creatinase/prolidase N-terminal domain"/>
    <property type="match status" value="1"/>
</dbReference>
<evidence type="ECO:0000256" key="4">
    <source>
        <dbReference type="ARBA" id="ARBA00022801"/>
    </source>
</evidence>
<dbReference type="InterPro" id="IPR000994">
    <property type="entry name" value="Pept_M24"/>
</dbReference>
<evidence type="ECO:0000256" key="3">
    <source>
        <dbReference type="ARBA" id="ARBA00022723"/>
    </source>
</evidence>
<dbReference type="GO" id="GO:0030145">
    <property type="term" value="F:manganese ion binding"/>
    <property type="evidence" value="ECO:0007669"/>
    <property type="project" value="InterPro"/>
</dbReference>
<dbReference type="SMART" id="SM01011">
    <property type="entry name" value="AMP_N"/>
    <property type="match status" value="1"/>
</dbReference>
<dbReference type="InterPro" id="IPR007865">
    <property type="entry name" value="Aminopep_P_N"/>
</dbReference>
<dbReference type="Gene3D" id="3.90.230.10">
    <property type="entry name" value="Creatinase/methionine aminopeptidase superfamily"/>
    <property type="match status" value="1"/>
</dbReference>
<dbReference type="PANTHER" id="PTHR43226">
    <property type="entry name" value="XAA-PRO AMINOPEPTIDASE 3"/>
    <property type="match status" value="1"/>
</dbReference>
<dbReference type="InterPro" id="IPR052433">
    <property type="entry name" value="X-Pro_dipept-like"/>
</dbReference>
<gene>
    <name evidence="7" type="ORF">TCEB3V08_LOCUS816</name>
</gene>
<feature type="domain" description="Aminopeptidase P N-terminal" evidence="6">
    <location>
        <begin position="93"/>
        <end position="240"/>
    </location>
</feature>
<dbReference type="PANTHER" id="PTHR43226:SF4">
    <property type="entry name" value="XAA-PRO AMINOPEPTIDASE 3"/>
    <property type="match status" value="1"/>
</dbReference>
<keyword evidence="3" id="KW-0479">Metal-binding</keyword>
<sequence length="544" mass="61031">MERESAKLFRENHSRYIRPGSNYDLPIIGNLVSRATSSTFTLVGLCWDCVRTVLDRDLGKSLLKRSKTTVTARPEHSPMSVNQKQSYTVLPGLRLDEFQKRRSCLMESIYKLSSKDERIFNNNHLVVIPSSSKLYMSEKIPYVFRQNTDFLYLSGCLEPGSALVLSGAGGGHHTSTLFVRQKDVHAEMWDGPRTGTEGALELFGVDQSLPMQELGLFLKSFSKSHSKFMLWYDFTHPAEPEVHKTMQGFLANIINKVWESPKHLLHRLRLYKSPSEVALMHASCKVASEAIAVTIQDSHPGVTEHQLFARVDYECRMRGAETLAYPPVVAGGTRANIIHYISNNQVVQAGEMVLMDAGCEYHGYNSDITRTWPISGKFSSNQLELYEAVLSVQSDLIKRCSNFPSLDSLFYEMCDLLGHSLQQVGLLPRNLNKDQLSKAAYSYCPHHVSHYLGMDVHDTALIPRSIPLEPGMIITVEPGVYVSPKNQWAPPEFYGMGIRIEDDILITSEGPVVLTESCPKTVEQMEKLASLIPSVPTVSITHCM</sequence>
<dbReference type="GO" id="GO:0006508">
    <property type="term" value="P:proteolysis"/>
    <property type="evidence" value="ECO:0007669"/>
    <property type="project" value="TreeGrafter"/>
</dbReference>
<dbReference type="AlphaFoldDB" id="A0A7R9CBS4"/>
<reference evidence="7" key="1">
    <citation type="submission" date="2020-11" db="EMBL/GenBank/DDBJ databases">
        <authorList>
            <person name="Tran Van P."/>
        </authorList>
    </citation>
    <scope>NUCLEOTIDE SEQUENCE</scope>
</reference>
<dbReference type="InterPro" id="IPR036005">
    <property type="entry name" value="Creatinase/aminopeptidase-like"/>
</dbReference>
<accession>A0A7R9CBS4</accession>
<comment type="cofactor">
    <cofactor evidence="1">
        <name>Mn(2+)</name>
        <dbReference type="ChEBI" id="CHEBI:29035"/>
    </cofactor>
</comment>
<dbReference type="InterPro" id="IPR029149">
    <property type="entry name" value="Creatin/AminoP/Spt16_N"/>
</dbReference>
<name>A0A7R9CBS4_TIMCR</name>
<keyword evidence="5" id="KW-0464">Manganese</keyword>
<keyword evidence="4" id="KW-0378">Hydrolase</keyword>
<comment type="similarity">
    <text evidence="2">Belongs to the peptidase M24B family.</text>
</comment>
<proteinExistence type="inferred from homology"/>
<protein>
    <recommendedName>
        <fullName evidence="6">Aminopeptidase P N-terminal domain-containing protein</fullName>
    </recommendedName>
</protein>
<dbReference type="Pfam" id="PF00557">
    <property type="entry name" value="Peptidase_M24"/>
    <property type="match status" value="1"/>
</dbReference>
<dbReference type="SUPFAM" id="SSF55920">
    <property type="entry name" value="Creatinase/aminopeptidase"/>
    <property type="match status" value="1"/>
</dbReference>
<organism evidence="7">
    <name type="scientific">Timema cristinae</name>
    <name type="common">Walking stick</name>
    <dbReference type="NCBI Taxonomy" id="61476"/>
    <lineage>
        <taxon>Eukaryota</taxon>
        <taxon>Metazoa</taxon>
        <taxon>Ecdysozoa</taxon>
        <taxon>Arthropoda</taxon>
        <taxon>Hexapoda</taxon>
        <taxon>Insecta</taxon>
        <taxon>Pterygota</taxon>
        <taxon>Neoptera</taxon>
        <taxon>Polyneoptera</taxon>
        <taxon>Phasmatodea</taxon>
        <taxon>Timematodea</taxon>
        <taxon>Timematoidea</taxon>
        <taxon>Timematidae</taxon>
        <taxon>Timema</taxon>
    </lineage>
</organism>
<dbReference type="Pfam" id="PF05195">
    <property type="entry name" value="AMP_N"/>
    <property type="match status" value="1"/>
</dbReference>
<evidence type="ECO:0000256" key="2">
    <source>
        <dbReference type="ARBA" id="ARBA00008766"/>
    </source>
</evidence>
<evidence type="ECO:0000259" key="6">
    <source>
        <dbReference type="SMART" id="SM01011"/>
    </source>
</evidence>
<dbReference type="CDD" id="cd01087">
    <property type="entry name" value="Prolidase"/>
    <property type="match status" value="1"/>
</dbReference>
<evidence type="ECO:0000256" key="1">
    <source>
        <dbReference type="ARBA" id="ARBA00001936"/>
    </source>
</evidence>
<dbReference type="GO" id="GO:0005739">
    <property type="term" value="C:mitochondrion"/>
    <property type="evidence" value="ECO:0007669"/>
    <property type="project" value="TreeGrafter"/>
</dbReference>
<evidence type="ECO:0000313" key="7">
    <source>
        <dbReference type="EMBL" id="CAD7392812.1"/>
    </source>
</evidence>
<dbReference type="EMBL" id="OC316592">
    <property type="protein sequence ID" value="CAD7392812.1"/>
    <property type="molecule type" value="Genomic_DNA"/>
</dbReference>
<dbReference type="SUPFAM" id="SSF53092">
    <property type="entry name" value="Creatinase/prolidase N-terminal domain"/>
    <property type="match status" value="1"/>
</dbReference>